<dbReference type="InterPro" id="IPR032286">
    <property type="entry name" value="DUF4837"/>
</dbReference>
<keyword evidence="1" id="KW-0732">Signal</keyword>
<reference evidence="2 3" key="1">
    <citation type="submission" date="2018-07" db="EMBL/GenBank/DDBJ databases">
        <title>Genomic Encyclopedia of Type Strains, Phase IV (KMG-IV): sequencing the most valuable type-strain genomes for metagenomic binning, comparative biology and taxonomic classification.</title>
        <authorList>
            <person name="Goeker M."/>
        </authorList>
    </citation>
    <scope>NUCLEOTIDE SEQUENCE [LARGE SCALE GENOMIC DNA]</scope>
    <source>
        <strain evidence="2 3">DSM 21410</strain>
    </source>
</reference>
<gene>
    <name evidence="2" type="ORF">DES35_102318</name>
</gene>
<name>A0A369A3H0_9FLAO</name>
<organism evidence="2 3">
    <name type="scientific">Schleiferia thermophila</name>
    <dbReference type="NCBI Taxonomy" id="884107"/>
    <lineage>
        <taxon>Bacteria</taxon>
        <taxon>Pseudomonadati</taxon>
        <taxon>Bacteroidota</taxon>
        <taxon>Flavobacteriia</taxon>
        <taxon>Flavobacteriales</taxon>
        <taxon>Schleiferiaceae</taxon>
        <taxon>Schleiferia</taxon>
    </lineage>
</organism>
<dbReference type="RefSeq" id="WP_037357370.1">
    <property type="nucleotide sequence ID" value="NZ_BHZF01000002.1"/>
</dbReference>
<dbReference type="Pfam" id="PF16125">
    <property type="entry name" value="DUF4837"/>
    <property type="match status" value="1"/>
</dbReference>
<sequence>MKKTIFLLVFSFLYFITLPSCESTSDQHAGPPSKKQQTALPPSTGSRCEILVVCTEHLWNSRALIPLKNELLRPQPGLPQPEPYFSILRVDPVNFKNVIQRNKAVIIIEESDTTTFQWKSNAFSKPQQLALFTYSDLRQLYVLTARHRSEIFSRFREQDLNFTRRTLLTSGAKWKKATEEESIRLLMPQGYTEVVKKNNLSIFFAQSSKTHHVIMVYTRPWDPEGHLLNEWEIIAIRDSLTRIHTQSSRPGSYTMVDTSITPLSQTINFNGSLAIEMRGLYKSVNDFLGGPFYSITIFDEKYRRIILLDAFLQAVGLNKRNMLFEMESVLKSAEF</sequence>
<accession>A0A369A3H0</accession>
<dbReference type="Proteomes" id="UP000253517">
    <property type="component" value="Unassembled WGS sequence"/>
</dbReference>
<evidence type="ECO:0000313" key="3">
    <source>
        <dbReference type="Proteomes" id="UP000253517"/>
    </source>
</evidence>
<keyword evidence="3" id="KW-1185">Reference proteome</keyword>
<feature type="signal peptide" evidence="1">
    <location>
        <begin position="1"/>
        <end position="22"/>
    </location>
</feature>
<evidence type="ECO:0000256" key="1">
    <source>
        <dbReference type="SAM" id="SignalP"/>
    </source>
</evidence>
<proteinExistence type="predicted"/>
<dbReference type="AlphaFoldDB" id="A0A369A3H0"/>
<protein>
    <submittedName>
        <fullName evidence="2">Uncharacterized protein DUF4837</fullName>
    </submittedName>
</protein>
<comment type="caution">
    <text evidence="2">The sequence shown here is derived from an EMBL/GenBank/DDBJ whole genome shotgun (WGS) entry which is preliminary data.</text>
</comment>
<feature type="chain" id="PRO_5016653386" evidence="1">
    <location>
        <begin position="23"/>
        <end position="335"/>
    </location>
</feature>
<dbReference type="EMBL" id="QPJS01000002">
    <property type="protein sequence ID" value="RCX03862.1"/>
    <property type="molecule type" value="Genomic_DNA"/>
</dbReference>
<evidence type="ECO:0000313" key="2">
    <source>
        <dbReference type="EMBL" id="RCX03862.1"/>
    </source>
</evidence>